<dbReference type="InterPro" id="IPR019960">
    <property type="entry name" value="T1SS_VCA0849"/>
</dbReference>
<protein>
    <recommendedName>
        <fullName evidence="2">VWFA domain-containing protein</fullName>
    </recommendedName>
</protein>
<dbReference type="CDD" id="cd00198">
    <property type="entry name" value="vWFA"/>
    <property type="match status" value="1"/>
</dbReference>
<evidence type="ECO:0000313" key="4">
    <source>
        <dbReference type="Proteomes" id="UP000243073"/>
    </source>
</evidence>
<dbReference type="InterPro" id="IPR002035">
    <property type="entry name" value="VWF_A"/>
</dbReference>
<dbReference type="AlphaFoldDB" id="A0A1J4QG96"/>
<dbReference type="SUPFAM" id="SSF53300">
    <property type="entry name" value="vWA-like"/>
    <property type="match status" value="1"/>
</dbReference>
<dbReference type="RefSeq" id="WP_071471878.1">
    <property type="nucleotide sequence ID" value="NZ_MDKE01000010.1"/>
</dbReference>
<dbReference type="Gene3D" id="3.40.50.410">
    <property type="entry name" value="von Willebrand factor, type A domain"/>
    <property type="match status" value="1"/>
</dbReference>
<dbReference type="EMBL" id="MDKE01000010">
    <property type="protein sequence ID" value="OIN12471.1"/>
    <property type="molecule type" value="Genomic_DNA"/>
</dbReference>
<dbReference type="Proteomes" id="UP000243073">
    <property type="component" value="Unassembled WGS sequence"/>
</dbReference>
<evidence type="ECO:0000256" key="1">
    <source>
        <dbReference type="ARBA" id="ARBA00022837"/>
    </source>
</evidence>
<evidence type="ECO:0000313" key="3">
    <source>
        <dbReference type="EMBL" id="OIN12471.1"/>
    </source>
</evidence>
<reference evidence="3 4" key="1">
    <citation type="submission" date="2016-07" db="EMBL/GenBank/DDBJ databases">
        <title>Draft Genome Sequence of Oceanisphaera psychrotolerans, isolated from coastal sediment samples.</title>
        <authorList>
            <person name="Zhuo S."/>
            <person name="Ruan Z."/>
        </authorList>
    </citation>
    <scope>NUCLEOTIDE SEQUENCE [LARGE SCALE GENOMIC DNA]</scope>
    <source>
        <strain evidence="3 4">LAM-WHM-ZC</strain>
    </source>
</reference>
<dbReference type="PRINTS" id="PR00313">
    <property type="entry name" value="CABNDNGRPT"/>
</dbReference>
<comment type="caution">
    <text evidence="3">The sequence shown here is derived from an EMBL/GenBank/DDBJ whole genome shotgun (WGS) entry which is preliminary data.</text>
</comment>
<dbReference type="InterPro" id="IPR036465">
    <property type="entry name" value="vWFA_dom_sf"/>
</dbReference>
<dbReference type="Pfam" id="PF00092">
    <property type="entry name" value="VWA"/>
    <property type="match status" value="1"/>
</dbReference>
<accession>A0A1J4QG96</accession>
<dbReference type="PROSITE" id="PS50234">
    <property type="entry name" value="VWFA"/>
    <property type="match status" value="1"/>
</dbReference>
<dbReference type="SUPFAM" id="SSF51120">
    <property type="entry name" value="beta-Roll"/>
    <property type="match status" value="1"/>
</dbReference>
<dbReference type="SMART" id="SM00327">
    <property type="entry name" value="VWA"/>
    <property type="match status" value="1"/>
</dbReference>
<sequence>METTRIDSAVKIVSLKGQAFIIGQDGTVEPVSAGQVLLPGTLLLTDSNSQIVYADQPPEDPSGSAPIDEAALVDAEAIQAAILAGLDPSKLFGAAAAGNAAPVATPGGGSGSGNAGFVEVARVGDFVSPEAGFDTLFAPESFTSELLALPEGEPNSIPELVIIIDPPLTPPGDLPQLPEGGAFVEESALPGGTNAVSDNEAATGYFDIDTGNDSLAKLEVRMANGEWVDVTGGGQVAGQYGTLTVTLVDGVYQWRYELDGAADHPIIDKIADEDILKDLFDVRVTDDDGDQTSAGLTINVLDDGPVAVDDSYQVSESGLPSYNLVLVIDTSGSMGWIIDGGGIPGETGTDGSPNRLELAKEALINLINSYQGIADNLNISVIDFGATVKNTEVNMSVAEAIDHINSLEAGGRTNYTAPLQDAQTVLTEQIASLPDYEQKLYFLSDGYPNAGTVPDGWQLFVDDNGIDVIAVGISIEDPAAIAQLDKVGNSTDTTLVIDDPYELDDALQDTVPTPTLLSGNVLLNDAAGADGLGGVISVAILVADASAYENQAGITVEEQGDGTFLVTYSIPESGTVEITTELGSSLIIGRDGNFSYSGPGNVDDDTTETFFYNMVDSDGDTSAARLEITIGDEDTGIRLLGLDVAGGEQTLYEQHLPAGTDPQPNQLVKTGVFGYEAEGIVKDLTIAGVKVLHNGVYQGDGNDEVVIVDDAGRLLVITGYDEQNGVFSYSYTLKDNTLLHDSAGRDSLTEHFQVFINDTQGATDTASLDINIVDDIPVVNGVQSGIMGNFAGTLSGMIDIAFGADGLGSQTLSGTPPSDALIYNTVGKPDGSSVLTATLNDGSGDIYFILTLHADGNYDFELVNPDPVLAITKDLTGLTPGGPVTSLDLSINGITATFTELHPSPGEKGINSSNNGMGIDDNRIDGSDVMKVAFSSAISNTSFTLNKLSNKNSSVDVLNWSVFSAGVLVAAGTWTPPAGTGEGDNVVFNILDPVAGSTMTYTHGSAESIEASGFDELQLGSSEGDYRLLDITVYEEIFPDDVNLSFAVDATDGDGDTVSTAFDITIEGGGTEASGFTLSGTGADEVLLGGAGNDTLIGGDGNDVLLGGLGNNILTGGGGIDTFRFTEADPDSVNIIKDFAKGVDILDLKVLLVGEESGDLSTYLTFSEDGGNTLLQVSPDGGGNQQQILFENVDLLGLYGAASSSELIQAMLDDQTLIVDR</sequence>
<keyword evidence="1" id="KW-0106">Calcium</keyword>
<dbReference type="NCBIfam" id="TIGR03661">
    <property type="entry name" value="T1SS_VCA0849"/>
    <property type="match status" value="1"/>
</dbReference>
<proteinExistence type="predicted"/>
<dbReference type="NCBIfam" id="NF033682">
    <property type="entry name" value="retention_LapA"/>
    <property type="match status" value="1"/>
</dbReference>
<organism evidence="3 4">
    <name type="scientific">Oceanisphaera psychrotolerans</name>
    <dbReference type="NCBI Taxonomy" id="1414654"/>
    <lineage>
        <taxon>Bacteria</taxon>
        <taxon>Pseudomonadati</taxon>
        <taxon>Pseudomonadota</taxon>
        <taxon>Gammaproteobacteria</taxon>
        <taxon>Aeromonadales</taxon>
        <taxon>Aeromonadaceae</taxon>
        <taxon>Oceanisphaera</taxon>
    </lineage>
</organism>
<dbReference type="InterPro" id="IPR001343">
    <property type="entry name" value="Hemolysn_Ca-bd"/>
</dbReference>
<name>A0A1J4QG96_9GAMM</name>
<feature type="domain" description="VWFA" evidence="2">
    <location>
        <begin position="323"/>
        <end position="511"/>
    </location>
</feature>
<dbReference type="GO" id="GO:0005509">
    <property type="term" value="F:calcium ion binding"/>
    <property type="evidence" value="ECO:0007669"/>
    <property type="project" value="InterPro"/>
</dbReference>
<keyword evidence="4" id="KW-1185">Reference proteome</keyword>
<dbReference type="Gene3D" id="2.150.10.10">
    <property type="entry name" value="Serralysin-like metalloprotease, C-terminal"/>
    <property type="match status" value="1"/>
</dbReference>
<dbReference type="STRING" id="1414654.BFR47_11665"/>
<gene>
    <name evidence="3" type="ORF">BFR47_11665</name>
</gene>
<evidence type="ECO:0000259" key="2">
    <source>
        <dbReference type="PROSITE" id="PS50234"/>
    </source>
</evidence>
<dbReference type="InterPro" id="IPR047777">
    <property type="entry name" value="LapA-like_RM"/>
</dbReference>
<dbReference type="Pfam" id="PF00353">
    <property type="entry name" value="HemolysinCabind"/>
    <property type="match status" value="1"/>
</dbReference>
<dbReference type="InterPro" id="IPR011049">
    <property type="entry name" value="Serralysin-like_metalloprot_C"/>
</dbReference>